<name>A0AA37TGQ0_9HYPH</name>
<evidence type="ECO:0000313" key="5">
    <source>
        <dbReference type="Proteomes" id="UP001157440"/>
    </source>
</evidence>
<dbReference type="Proteomes" id="UP001157440">
    <property type="component" value="Unassembled WGS sequence"/>
</dbReference>
<dbReference type="PANTHER" id="PTHR35530">
    <property type="entry name" value="TAUTOMERASE-RELATED"/>
    <property type="match status" value="1"/>
</dbReference>
<dbReference type="EMBL" id="BSPL01000011">
    <property type="protein sequence ID" value="GLS69797.1"/>
    <property type="molecule type" value="Genomic_DNA"/>
</dbReference>
<dbReference type="InterPro" id="IPR014347">
    <property type="entry name" value="Tautomerase/MIF_sf"/>
</dbReference>
<feature type="domain" description="4-oxalocrotonate tautomerase-like" evidence="3">
    <location>
        <begin position="2"/>
        <end position="60"/>
    </location>
</feature>
<evidence type="ECO:0000256" key="1">
    <source>
        <dbReference type="ARBA" id="ARBA00006723"/>
    </source>
</evidence>
<comment type="caution">
    <text evidence="4">The sequence shown here is derived from an EMBL/GenBank/DDBJ whole genome shotgun (WGS) entry which is preliminary data.</text>
</comment>
<dbReference type="GO" id="GO:0016853">
    <property type="term" value="F:isomerase activity"/>
    <property type="evidence" value="ECO:0007669"/>
    <property type="project" value="UniProtKB-KW"/>
</dbReference>
<dbReference type="Pfam" id="PF01361">
    <property type="entry name" value="Tautomerase"/>
    <property type="match status" value="1"/>
</dbReference>
<gene>
    <name evidence="4" type="ORF">GCM10007890_18100</name>
</gene>
<dbReference type="Gene3D" id="3.30.429.10">
    <property type="entry name" value="Macrophage Migration Inhibitory Factor"/>
    <property type="match status" value="1"/>
</dbReference>
<comment type="similarity">
    <text evidence="1">Belongs to the 4-oxalocrotonate tautomerase family.</text>
</comment>
<dbReference type="InterPro" id="IPR004370">
    <property type="entry name" value="4-OT-like_dom"/>
</dbReference>
<dbReference type="AlphaFoldDB" id="A0AA37TGQ0"/>
<sequence length="77" mass="8681">MPFANFKIPQGMMDAAQKADLIHRTTDLLVSYFGEGARLHTMILVDEVVDGGYGRADAVFDLEALRRMQARLEPRSR</sequence>
<evidence type="ECO:0000259" key="3">
    <source>
        <dbReference type="Pfam" id="PF01361"/>
    </source>
</evidence>
<evidence type="ECO:0000313" key="4">
    <source>
        <dbReference type="EMBL" id="GLS69797.1"/>
    </source>
</evidence>
<keyword evidence="5" id="KW-1185">Reference proteome</keyword>
<keyword evidence="2" id="KW-0413">Isomerase</keyword>
<dbReference type="PANTHER" id="PTHR35530:SF2">
    <property type="entry name" value="BSL4019 PROTEIN"/>
    <property type="match status" value="1"/>
</dbReference>
<dbReference type="SUPFAM" id="SSF55331">
    <property type="entry name" value="Tautomerase/MIF"/>
    <property type="match status" value="1"/>
</dbReference>
<protein>
    <recommendedName>
        <fullName evidence="3">4-oxalocrotonate tautomerase-like domain-containing protein</fullName>
    </recommendedName>
</protein>
<dbReference type="RefSeq" id="WP_238194512.1">
    <property type="nucleotide sequence ID" value="NZ_BPQZ01000002.1"/>
</dbReference>
<reference evidence="5" key="1">
    <citation type="journal article" date="2019" name="Int. J. Syst. Evol. Microbiol.">
        <title>The Global Catalogue of Microorganisms (GCM) 10K type strain sequencing project: providing services to taxonomists for standard genome sequencing and annotation.</title>
        <authorList>
            <consortium name="The Broad Institute Genomics Platform"/>
            <consortium name="The Broad Institute Genome Sequencing Center for Infectious Disease"/>
            <person name="Wu L."/>
            <person name="Ma J."/>
        </authorList>
    </citation>
    <scope>NUCLEOTIDE SEQUENCE [LARGE SCALE GENOMIC DNA]</scope>
    <source>
        <strain evidence="5">NBRC 103632</strain>
    </source>
</reference>
<accession>A0AA37TGQ0</accession>
<evidence type="ECO:0000256" key="2">
    <source>
        <dbReference type="ARBA" id="ARBA00023235"/>
    </source>
</evidence>
<proteinExistence type="inferred from homology"/>
<organism evidence="4 5">
    <name type="scientific">Methylobacterium tardum</name>
    <dbReference type="NCBI Taxonomy" id="374432"/>
    <lineage>
        <taxon>Bacteria</taxon>
        <taxon>Pseudomonadati</taxon>
        <taxon>Pseudomonadota</taxon>
        <taxon>Alphaproteobacteria</taxon>
        <taxon>Hyphomicrobiales</taxon>
        <taxon>Methylobacteriaceae</taxon>
        <taxon>Methylobacterium</taxon>
    </lineage>
</organism>